<protein>
    <submittedName>
        <fullName evidence="1">Uncharacterized protein</fullName>
    </submittedName>
</protein>
<dbReference type="AlphaFoldDB" id="A0AAP0QI42"/>
<organism evidence="1 2">
    <name type="scientific">Citrus x changshan-huyou</name>
    <dbReference type="NCBI Taxonomy" id="2935761"/>
    <lineage>
        <taxon>Eukaryota</taxon>
        <taxon>Viridiplantae</taxon>
        <taxon>Streptophyta</taxon>
        <taxon>Embryophyta</taxon>
        <taxon>Tracheophyta</taxon>
        <taxon>Spermatophyta</taxon>
        <taxon>Magnoliopsida</taxon>
        <taxon>eudicotyledons</taxon>
        <taxon>Gunneridae</taxon>
        <taxon>Pentapetalae</taxon>
        <taxon>rosids</taxon>
        <taxon>malvids</taxon>
        <taxon>Sapindales</taxon>
        <taxon>Rutaceae</taxon>
        <taxon>Aurantioideae</taxon>
        <taxon>Citrus</taxon>
    </lineage>
</organism>
<comment type="caution">
    <text evidence="1">The sequence shown here is derived from an EMBL/GenBank/DDBJ whole genome shotgun (WGS) entry which is preliminary data.</text>
</comment>
<gene>
    <name evidence="1" type="ORF">WN944_003562</name>
</gene>
<evidence type="ECO:0000313" key="1">
    <source>
        <dbReference type="EMBL" id="KAK9192869.1"/>
    </source>
</evidence>
<dbReference type="Proteomes" id="UP001428341">
    <property type="component" value="Unassembled WGS sequence"/>
</dbReference>
<accession>A0AAP0QI42</accession>
<dbReference type="EMBL" id="JBCGBO010000006">
    <property type="protein sequence ID" value="KAK9192869.1"/>
    <property type="molecule type" value="Genomic_DNA"/>
</dbReference>
<keyword evidence="2" id="KW-1185">Reference proteome</keyword>
<name>A0AAP0QI42_9ROSI</name>
<proteinExistence type="predicted"/>
<sequence>MSAIEKNMHVMVLRPLRLNNDSEEIDIEGLIPPHLFDDKDGKIVLRYNPYGVPCGPEGTVLSTFLGVLARTSVPITDKD</sequence>
<evidence type="ECO:0000313" key="2">
    <source>
        <dbReference type="Proteomes" id="UP001428341"/>
    </source>
</evidence>
<reference evidence="1 2" key="1">
    <citation type="submission" date="2024-05" db="EMBL/GenBank/DDBJ databases">
        <title>Haplotype-resolved chromosome-level genome assembly of Huyou (Citrus changshanensis).</title>
        <authorList>
            <person name="Miao C."/>
            <person name="Chen W."/>
            <person name="Wu Y."/>
            <person name="Wang L."/>
            <person name="Zhao S."/>
            <person name="Grierson D."/>
            <person name="Xu C."/>
            <person name="Chen K."/>
        </authorList>
    </citation>
    <scope>NUCLEOTIDE SEQUENCE [LARGE SCALE GENOMIC DNA]</scope>
    <source>
        <strain evidence="1">01-14</strain>
        <tissue evidence="1">Leaf</tissue>
    </source>
</reference>